<organism evidence="1 2">
    <name type="scientific">Domibacillus iocasae</name>
    <dbReference type="NCBI Taxonomy" id="1714016"/>
    <lineage>
        <taxon>Bacteria</taxon>
        <taxon>Bacillati</taxon>
        <taxon>Bacillota</taxon>
        <taxon>Bacilli</taxon>
        <taxon>Bacillales</taxon>
        <taxon>Bacillaceae</taxon>
        <taxon>Domibacillus</taxon>
    </lineage>
</organism>
<dbReference type="Proteomes" id="UP000095658">
    <property type="component" value="Unassembled WGS sequence"/>
</dbReference>
<dbReference type="STRING" id="1714016.BA724_15370"/>
<evidence type="ECO:0008006" key="3">
    <source>
        <dbReference type="Google" id="ProtNLM"/>
    </source>
</evidence>
<reference evidence="1 2" key="1">
    <citation type="submission" date="2016-06" db="EMBL/GenBank/DDBJ databases">
        <title>Domibacillus iocasae genome sequencing.</title>
        <authorList>
            <person name="Verma A."/>
            <person name="Pal Y."/>
            <person name="Ojha A.K."/>
            <person name="Krishnamurthi S."/>
        </authorList>
    </citation>
    <scope>NUCLEOTIDE SEQUENCE [LARGE SCALE GENOMIC DNA]</scope>
    <source>
        <strain evidence="1 2">DSM 29979</strain>
    </source>
</reference>
<dbReference type="Pfam" id="PF14042">
    <property type="entry name" value="DUF4247"/>
    <property type="match status" value="1"/>
</dbReference>
<comment type="caution">
    <text evidence="1">The sequence shown here is derived from an EMBL/GenBank/DDBJ whole genome shotgun (WGS) entry which is preliminary data.</text>
</comment>
<accession>A0A1E7DT21</accession>
<proteinExistence type="predicted"/>
<dbReference type="AlphaFoldDB" id="A0A1E7DT21"/>
<sequence>MPHLSKSSEKNKEPRSARYGGPFLFIWSVFMMKKKKWLTITIAAAVFLAACGLQEADDYIDENYIFIDAVQNSSNTNDRAMVYRTDQSVANTAAELSDVQEPEQIGTEVDGRQVLVYDDEFIILTEDPDNPGSTLVEVAEDEFVRTHYSPGFFTGMFLGSMLSGRFGSSWERTQSNKCRNNRDDCYSGGGYYGTGTFSSGSYGRGSTFRGGGPGEGK</sequence>
<keyword evidence="2" id="KW-1185">Reference proteome</keyword>
<name>A0A1E7DT21_9BACI</name>
<dbReference type="EMBL" id="MAMP01000004">
    <property type="protein sequence ID" value="OES46226.1"/>
    <property type="molecule type" value="Genomic_DNA"/>
</dbReference>
<gene>
    <name evidence="1" type="ORF">BA724_15370</name>
</gene>
<evidence type="ECO:0000313" key="2">
    <source>
        <dbReference type="Proteomes" id="UP000095658"/>
    </source>
</evidence>
<dbReference type="InterPro" id="IPR025341">
    <property type="entry name" value="DUF4247"/>
</dbReference>
<protein>
    <recommendedName>
        <fullName evidence="3">DUF4247 domain-containing protein</fullName>
    </recommendedName>
</protein>
<evidence type="ECO:0000313" key="1">
    <source>
        <dbReference type="EMBL" id="OES46226.1"/>
    </source>
</evidence>